<dbReference type="EMBL" id="PKPP01000786">
    <property type="protein sequence ID" value="PWA88722.1"/>
    <property type="molecule type" value="Genomic_DNA"/>
</dbReference>
<proteinExistence type="predicted"/>
<evidence type="ECO:0000313" key="2">
    <source>
        <dbReference type="EMBL" id="PWA88722.1"/>
    </source>
</evidence>
<dbReference type="AlphaFoldDB" id="A0A2U1PSN0"/>
<comment type="caution">
    <text evidence="2">The sequence shown here is derived from an EMBL/GenBank/DDBJ whole genome shotgun (WGS) entry which is preliminary data.</text>
</comment>
<evidence type="ECO:0000256" key="1">
    <source>
        <dbReference type="SAM" id="MobiDB-lite"/>
    </source>
</evidence>
<organism evidence="2 3">
    <name type="scientific">Artemisia annua</name>
    <name type="common">Sweet wormwood</name>
    <dbReference type="NCBI Taxonomy" id="35608"/>
    <lineage>
        <taxon>Eukaryota</taxon>
        <taxon>Viridiplantae</taxon>
        <taxon>Streptophyta</taxon>
        <taxon>Embryophyta</taxon>
        <taxon>Tracheophyta</taxon>
        <taxon>Spermatophyta</taxon>
        <taxon>Magnoliopsida</taxon>
        <taxon>eudicotyledons</taxon>
        <taxon>Gunneridae</taxon>
        <taxon>Pentapetalae</taxon>
        <taxon>asterids</taxon>
        <taxon>campanulids</taxon>
        <taxon>Asterales</taxon>
        <taxon>Asteraceae</taxon>
        <taxon>Asteroideae</taxon>
        <taxon>Anthemideae</taxon>
        <taxon>Artemisiinae</taxon>
        <taxon>Artemisia</taxon>
    </lineage>
</organism>
<evidence type="ECO:0000313" key="3">
    <source>
        <dbReference type="Proteomes" id="UP000245207"/>
    </source>
</evidence>
<feature type="region of interest" description="Disordered" evidence="1">
    <location>
        <begin position="1"/>
        <end position="29"/>
    </location>
</feature>
<feature type="region of interest" description="Disordered" evidence="1">
    <location>
        <begin position="273"/>
        <end position="298"/>
    </location>
</feature>
<name>A0A2U1PSN0_ARTAN</name>
<dbReference type="Proteomes" id="UP000245207">
    <property type="component" value="Unassembled WGS sequence"/>
</dbReference>
<accession>A0A2U1PSN0</accession>
<keyword evidence="3" id="KW-1185">Reference proteome</keyword>
<feature type="compositionally biased region" description="Basic and acidic residues" evidence="1">
    <location>
        <begin position="273"/>
        <end position="284"/>
    </location>
</feature>
<reference evidence="2 3" key="1">
    <citation type="journal article" date="2018" name="Mol. Plant">
        <title>The genome of Artemisia annua provides insight into the evolution of Asteraceae family and artemisinin biosynthesis.</title>
        <authorList>
            <person name="Shen Q."/>
            <person name="Zhang L."/>
            <person name="Liao Z."/>
            <person name="Wang S."/>
            <person name="Yan T."/>
            <person name="Shi P."/>
            <person name="Liu M."/>
            <person name="Fu X."/>
            <person name="Pan Q."/>
            <person name="Wang Y."/>
            <person name="Lv Z."/>
            <person name="Lu X."/>
            <person name="Zhang F."/>
            <person name="Jiang W."/>
            <person name="Ma Y."/>
            <person name="Chen M."/>
            <person name="Hao X."/>
            <person name="Li L."/>
            <person name="Tang Y."/>
            <person name="Lv G."/>
            <person name="Zhou Y."/>
            <person name="Sun X."/>
            <person name="Brodelius P.E."/>
            <person name="Rose J.K.C."/>
            <person name="Tang K."/>
        </authorList>
    </citation>
    <scope>NUCLEOTIDE SEQUENCE [LARGE SCALE GENOMIC DNA]</scope>
    <source>
        <strain evidence="3">cv. Huhao1</strain>
        <tissue evidence="2">Leaf</tissue>
    </source>
</reference>
<protein>
    <submittedName>
        <fullName evidence="2">Uncharacterized protein</fullName>
    </submittedName>
</protein>
<gene>
    <name evidence="2" type="ORF">CTI12_AA116620</name>
</gene>
<sequence length="298" mass="32682">MKVSSYAKLTKNEPDPVTRPSSFPPVIGKGKGKVDDLYNSAVYAFVTRSQIPEHNIPSPECGVTCVPVDTRFHSLAVSASVQQQNRNNNNVHVHDVAGEVASSSVAAENDYLFRREVPQGVERQCFTGHVDPGVDVDPLVSAACLRRHLNADFGTLNEVPSDTNTENVVGLPVSGSDTCKVQPAAQSMLTCNFSAVLFLPTDMFCAHVPCPNLFAQLTAVFFCYSCKGLRLRHVLSIDVQLLFGIAVYEKMLPFHMLYIDGFLTYKQIISGEDKNDDGATEKKNNLSKKKIRLPSESD</sequence>